<dbReference type="Proteomes" id="UP000318080">
    <property type="component" value="Unassembled WGS sequence"/>
</dbReference>
<dbReference type="SUPFAM" id="SSF53474">
    <property type="entry name" value="alpha/beta-Hydrolases"/>
    <property type="match status" value="1"/>
</dbReference>
<gene>
    <name evidence="2" type="ORF">EJK80_05370</name>
</gene>
<dbReference type="STRING" id="1686286.GCA_900092335_01531"/>
<feature type="transmembrane region" description="Helical" evidence="1">
    <location>
        <begin position="64"/>
        <end position="84"/>
    </location>
</feature>
<reference evidence="2 3" key="1">
    <citation type="submission" date="2019-06" db="EMBL/GenBank/DDBJ databases">
        <title>Draft genome of C. phoceense Strain 272.</title>
        <authorList>
            <person name="Pacheco L.G.C."/>
            <person name="Barberis C.M."/>
            <person name="Almuzara M.N."/>
            <person name="Traglia G.M."/>
            <person name="Santos C.S."/>
            <person name="Rocha D.J.P.G."/>
            <person name="Aguiar E.R.G.R."/>
            <person name="Vay C.A."/>
        </authorList>
    </citation>
    <scope>NUCLEOTIDE SEQUENCE [LARGE SCALE GENOMIC DNA]</scope>
    <source>
        <strain evidence="2 3">272</strain>
    </source>
</reference>
<organism evidence="2 3">
    <name type="scientific">Corynebacterium phoceense</name>
    <dbReference type="NCBI Taxonomy" id="1686286"/>
    <lineage>
        <taxon>Bacteria</taxon>
        <taxon>Bacillati</taxon>
        <taxon>Actinomycetota</taxon>
        <taxon>Actinomycetes</taxon>
        <taxon>Mycobacteriales</taxon>
        <taxon>Corynebacteriaceae</taxon>
        <taxon>Corynebacterium</taxon>
    </lineage>
</organism>
<dbReference type="AlphaFoldDB" id="A0A540R7W1"/>
<keyword evidence="1" id="KW-0812">Transmembrane</keyword>
<proteinExistence type="predicted"/>
<keyword evidence="3" id="KW-1185">Reference proteome</keyword>
<accession>A0A540R7W1</accession>
<dbReference type="InterPro" id="IPR000801">
    <property type="entry name" value="Esterase-like"/>
</dbReference>
<dbReference type="EMBL" id="VHIR01000006">
    <property type="protein sequence ID" value="TQE43792.1"/>
    <property type="molecule type" value="Genomic_DNA"/>
</dbReference>
<dbReference type="Gene3D" id="3.40.50.1820">
    <property type="entry name" value="alpha/beta hydrolase"/>
    <property type="match status" value="1"/>
</dbReference>
<keyword evidence="1" id="KW-0472">Membrane</keyword>
<comment type="caution">
    <text evidence="2">The sequence shown here is derived from an EMBL/GenBank/DDBJ whole genome shotgun (WGS) entry which is preliminary data.</text>
</comment>
<dbReference type="InterPro" id="IPR050583">
    <property type="entry name" value="Mycobacterial_A85_antigen"/>
</dbReference>
<dbReference type="Pfam" id="PF00756">
    <property type="entry name" value="Esterase"/>
    <property type="match status" value="1"/>
</dbReference>
<protein>
    <submittedName>
        <fullName evidence="2">Esterase</fullName>
    </submittedName>
</protein>
<dbReference type="PANTHER" id="PTHR48098:SF1">
    <property type="entry name" value="DIACYLGLYCEROL ACYLTRANSFERASE_MYCOLYLTRANSFERASE AG85A"/>
    <property type="match status" value="1"/>
</dbReference>
<dbReference type="PANTHER" id="PTHR48098">
    <property type="entry name" value="ENTEROCHELIN ESTERASE-RELATED"/>
    <property type="match status" value="1"/>
</dbReference>
<feature type="transmembrane region" description="Helical" evidence="1">
    <location>
        <begin position="12"/>
        <end position="34"/>
    </location>
</feature>
<feature type="transmembrane region" description="Helical" evidence="1">
    <location>
        <begin position="41"/>
        <end position="58"/>
    </location>
</feature>
<sequence length="419" mass="43640">MDFVREIPLTGTAAGVIYVVLLVLGADVVLWAGWKRWHRTGLTLAVALAAVSAAWFILRHWDIPLYLFAAGLVSVLALVGVAVLPRLRVLLALVAVVSAVSTAGLANMEYGTYPTVASLDPQPVAPEMTLDQVKAASATDGAHGALVTFPVSSAVSGFTSRDATAYLPPAYFTSNATLPVIVLLHGNPGGPEQWFGSGEAAQTADRFQAANGGVSPIVIAVDATGSENANPICANSSVATVMTYLTTDVPNTIKADFRVDADQKHWTVAGLSYGGTCTLQIATTHPSAFGSVIDLSGEAEPTIGTHAATVEKFFGGDESKYQAQNPASLLTAHSYKDSGLAAVFIAGTADEHAKSALTDLSAKARAAGIPAWYGTLEGGHSFDVWRPGLQRAFAWAARRGGLTVTTDPFDGLKDSDVTL</sequence>
<keyword evidence="1" id="KW-1133">Transmembrane helix</keyword>
<name>A0A540R7W1_9CORY</name>
<dbReference type="GO" id="GO:0016747">
    <property type="term" value="F:acyltransferase activity, transferring groups other than amino-acyl groups"/>
    <property type="evidence" value="ECO:0007669"/>
    <property type="project" value="TreeGrafter"/>
</dbReference>
<evidence type="ECO:0000313" key="3">
    <source>
        <dbReference type="Proteomes" id="UP000318080"/>
    </source>
</evidence>
<feature type="transmembrane region" description="Helical" evidence="1">
    <location>
        <begin position="89"/>
        <end position="108"/>
    </location>
</feature>
<evidence type="ECO:0000313" key="2">
    <source>
        <dbReference type="EMBL" id="TQE43792.1"/>
    </source>
</evidence>
<dbReference type="InterPro" id="IPR029058">
    <property type="entry name" value="AB_hydrolase_fold"/>
</dbReference>
<evidence type="ECO:0000256" key="1">
    <source>
        <dbReference type="SAM" id="Phobius"/>
    </source>
</evidence>